<keyword evidence="1" id="KW-1133">Transmembrane helix</keyword>
<feature type="transmembrane region" description="Helical" evidence="1">
    <location>
        <begin position="68"/>
        <end position="90"/>
    </location>
</feature>
<proteinExistence type="predicted"/>
<reference evidence="2" key="2">
    <citation type="journal article" date="2021" name="Microbiol. Resour. Announc.">
        <title>Complete Genome Sequence of Polycladomyces abyssicola JIR-001T, Isolated from Hemipelagic Sediment in Deep Seawater.</title>
        <authorList>
            <person name="Tsubouchi T."/>
            <person name="Kaneko Y."/>
        </authorList>
    </citation>
    <scope>NUCLEOTIDE SEQUENCE</scope>
    <source>
        <strain evidence="2">JIR-001</strain>
    </source>
</reference>
<evidence type="ECO:0000313" key="3">
    <source>
        <dbReference type="Proteomes" id="UP000677436"/>
    </source>
</evidence>
<keyword evidence="1" id="KW-0472">Membrane</keyword>
<dbReference type="KEGG" id="pabs:JIR001_17050"/>
<dbReference type="Proteomes" id="UP000677436">
    <property type="component" value="Chromosome"/>
</dbReference>
<sequence>MIFFGAILFETLIIYPDIFHDVPRSLQTAKAFMVIRGPHDFFLPVGMLAMLTGIGSLILNWRVKSSRYWILGSLMIIFAGEFLFSMAFFWPRNTIMFEEGTAVHSVAYLKQTAQSFQMGHWLRVTLSAADSALSFMGFLKIYYHRITSRDASK</sequence>
<gene>
    <name evidence="2" type="ORF">JIR001_17050</name>
</gene>
<evidence type="ECO:0008006" key="4">
    <source>
        <dbReference type="Google" id="ProtNLM"/>
    </source>
</evidence>
<evidence type="ECO:0000313" key="2">
    <source>
        <dbReference type="EMBL" id="BCU81922.1"/>
    </source>
</evidence>
<organism evidence="2 3">
    <name type="scientific">Polycladomyces abyssicola</name>
    <dbReference type="NCBI Taxonomy" id="1125966"/>
    <lineage>
        <taxon>Bacteria</taxon>
        <taxon>Bacillati</taxon>
        <taxon>Bacillota</taxon>
        <taxon>Bacilli</taxon>
        <taxon>Bacillales</taxon>
        <taxon>Thermoactinomycetaceae</taxon>
        <taxon>Polycladomyces</taxon>
    </lineage>
</organism>
<dbReference type="AlphaFoldDB" id="A0A8D5UH95"/>
<evidence type="ECO:0000256" key="1">
    <source>
        <dbReference type="SAM" id="Phobius"/>
    </source>
</evidence>
<accession>A0A8D5UH95</accession>
<keyword evidence="1" id="KW-0812">Transmembrane</keyword>
<dbReference type="EMBL" id="AP024601">
    <property type="protein sequence ID" value="BCU81922.1"/>
    <property type="molecule type" value="Genomic_DNA"/>
</dbReference>
<feature type="transmembrane region" description="Helical" evidence="1">
    <location>
        <begin position="121"/>
        <end position="143"/>
    </location>
</feature>
<name>A0A8D5UH95_9BACL</name>
<feature type="transmembrane region" description="Helical" evidence="1">
    <location>
        <begin position="41"/>
        <end position="61"/>
    </location>
</feature>
<protein>
    <recommendedName>
        <fullName evidence="4">DUF1772 domain-containing protein</fullName>
    </recommendedName>
</protein>
<reference evidence="2" key="1">
    <citation type="journal article" date="2013" name="Int. J. Syst. Evol. Microbiol.">
        <title>Polycladomyces abyssicola gen. nov., sp. nov., a thermophilic filamentous bacterium isolated from hemipelagic sediment.</title>
        <authorList>
            <person name="Tsubouchi T."/>
            <person name="Shimane Y."/>
            <person name="Mori K."/>
            <person name="Usui K."/>
            <person name="Hiraki T."/>
            <person name="Tame A."/>
            <person name="Uematsu K."/>
            <person name="Maruyama T."/>
            <person name="Hatada Y."/>
        </authorList>
    </citation>
    <scope>NUCLEOTIDE SEQUENCE</scope>
    <source>
        <strain evidence="2">JIR-001</strain>
    </source>
</reference>
<keyword evidence="3" id="KW-1185">Reference proteome</keyword>